<dbReference type="SUPFAM" id="SSF51735">
    <property type="entry name" value="NAD(P)-binding Rossmann-fold domains"/>
    <property type="match status" value="1"/>
</dbReference>
<dbReference type="Proteomes" id="UP001282474">
    <property type="component" value="Unassembled WGS sequence"/>
</dbReference>
<dbReference type="Gene3D" id="3.40.50.720">
    <property type="entry name" value="NAD(P)-binding Rossmann-like Domain"/>
    <property type="match status" value="2"/>
</dbReference>
<reference evidence="3 4" key="1">
    <citation type="journal article" date="2023" name="Microb. Genom.">
        <title>Mesoterricola silvestris gen. nov., sp. nov., Mesoterricola sediminis sp. nov., Geothrix oryzae sp. nov., Geothrix edaphica sp. nov., Geothrix rubra sp. nov., and Geothrix limicola sp. nov., six novel members of Acidobacteriota isolated from soils.</title>
        <authorList>
            <person name="Weisberg A.J."/>
            <person name="Pearce E."/>
            <person name="Kramer C.G."/>
            <person name="Chang J.H."/>
            <person name="Clarke C.R."/>
        </authorList>
    </citation>
    <scope>NUCLEOTIDE SEQUENCE [LARGE SCALE GENOMIC DNA]</scope>
    <source>
        <strain evidence="3 4">NE20-4-1</strain>
    </source>
</reference>
<proteinExistence type="inferred from homology"/>
<dbReference type="InterPro" id="IPR001509">
    <property type="entry name" value="Epimerase_deHydtase"/>
</dbReference>
<evidence type="ECO:0000256" key="1">
    <source>
        <dbReference type="ARBA" id="ARBA00007637"/>
    </source>
</evidence>
<dbReference type="Pfam" id="PF01370">
    <property type="entry name" value="Epimerase"/>
    <property type="match status" value="1"/>
</dbReference>
<evidence type="ECO:0000313" key="4">
    <source>
        <dbReference type="Proteomes" id="UP001282474"/>
    </source>
</evidence>
<gene>
    <name evidence="3" type="ORF">PV383_20050</name>
</gene>
<dbReference type="EMBL" id="JARAWJ010000014">
    <property type="protein sequence ID" value="MDX3039454.1"/>
    <property type="molecule type" value="Genomic_DNA"/>
</dbReference>
<protein>
    <submittedName>
        <fullName evidence="3">NAD-dependent epimerase/dehydratase family protein</fullName>
    </submittedName>
</protein>
<organism evidence="3 4">
    <name type="scientific">Streptomyces caniscabiei</name>
    <dbReference type="NCBI Taxonomy" id="2746961"/>
    <lineage>
        <taxon>Bacteria</taxon>
        <taxon>Bacillati</taxon>
        <taxon>Actinomycetota</taxon>
        <taxon>Actinomycetes</taxon>
        <taxon>Kitasatosporales</taxon>
        <taxon>Streptomycetaceae</taxon>
        <taxon>Streptomyces</taxon>
    </lineage>
</organism>
<comment type="caution">
    <text evidence="3">The sequence shown here is derived from an EMBL/GenBank/DDBJ whole genome shotgun (WGS) entry which is preliminary data.</text>
</comment>
<evidence type="ECO:0000259" key="2">
    <source>
        <dbReference type="Pfam" id="PF01370"/>
    </source>
</evidence>
<dbReference type="RefSeq" id="WP_196790511.1">
    <property type="nucleotide sequence ID" value="NZ_JABXWJ010000013.1"/>
</dbReference>
<accession>A0ABU4MSN4</accession>
<dbReference type="InterPro" id="IPR036291">
    <property type="entry name" value="NAD(P)-bd_dom_sf"/>
</dbReference>
<evidence type="ECO:0000313" key="3">
    <source>
        <dbReference type="EMBL" id="MDX3039454.1"/>
    </source>
</evidence>
<name>A0ABU4MSN4_9ACTN</name>
<keyword evidence="4" id="KW-1185">Reference proteome</keyword>
<dbReference type="Gene3D" id="3.90.25.10">
    <property type="entry name" value="UDP-galactose 4-epimerase, domain 1"/>
    <property type="match status" value="1"/>
</dbReference>
<dbReference type="PANTHER" id="PTHR43000">
    <property type="entry name" value="DTDP-D-GLUCOSE 4,6-DEHYDRATASE-RELATED"/>
    <property type="match status" value="1"/>
</dbReference>
<feature type="domain" description="NAD-dependent epimerase/dehydratase" evidence="2">
    <location>
        <begin position="3"/>
        <end position="195"/>
    </location>
</feature>
<comment type="similarity">
    <text evidence="1">Belongs to the NAD(P)-dependent epimerase/dehydratase family.</text>
</comment>
<sequence length="271" mass="29053">MKIAITGGNGFLGQAALAAAEKAGHAAWSFDRAHGDDILGSLDGLHEADVVIHLAGMLGTSELFDAPEGAVHANVIGTLRILRWCHDHDAAYVGIGMPDVFPSVYTATKMCAARLATAWHHAYGLRVAHVRAFNAYGAGQKYGFGHPQKILPTFARAAWSGQPLPIWGDGEQTMDLVHADDVGRMLVDAAQHGDDVTFDAGTGVAVTVNEFAQAVLDITGSRAGVEHLPMRAGETPTRIVADGDGWDRLDWKPEHDWARVAQAVEWYRSTV</sequence>